<reference evidence="10" key="2">
    <citation type="submission" date="2023-05" db="EMBL/GenBank/DDBJ databases">
        <authorList>
            <consortium name="Lawrence Berkeley National Laboratory"/>
            <person name="Steindorff A."/>
            <person name="Hensen N."/>
            <person name="Bonometti L."/>
            <person name="Westerberg I."/>
            <person name="Brannstrom I.O."/>
            <person name="Guillou S."/>
            <person name="Cros-Aarteil S."/>
            <person name="Calhoun S."/>
            <person name="Haridas S."/>
            <person name="Kuo A."/>
            <person name="Mondo S."/>
            <person name="Pangilinan J."/>
            <person name="Riley R."/>
            <person name="Labutti K."/>
            <person name="Andreopoulos B."/>
            <person name="Lipzen A."/>
            <person name="Chen C."/>
            <person name="Yanf M."/>
            <person name="Daum C."/>
            <person name="Ng V."/>
            <person name="Clum A."/>
            <person name="Ohm R."/>
            <person name="Martin F."/>
            <person name="Silar P."/>
            <person name="Natvig D."/>
            <person name="Lalanne C."/>
            <person name="Gautier V."/>
            <person name="Ament-Velasquez S.L."/>
            <person name="Kruys A."/>
            <person name="Hutchinson M.I."/>
            <person name="Powell A.J."/>
            <person name="Barry K."/>
            <person name="Miller A.N."/>
            <person name="Grigoriev I.V."/>
            <person name="Debuchy R."/>
            <person name="Gladieux P."/>
            <person name="Thoren M.H."/>
            <person name="Johannesson H."/>
        </authorList>
    </citation>
    <scope>NUCLEOTIDE SEQUENCE</scope>
    <source>
        <strain evidence="10">CBS 538.74</strain>
    </source>
</reference>
<dbReference type="GO" id="GO:0006351">
    <property type="term" value="P:DNA-templated transcription"/>
    <property type="evidence" value="ECO:0007669"/>
    <property type="project" value="InterPro"/>
</dbReference>
<evidence type="ECO:0000256" key="3">
    <source>
        <dbReference type="ARBA" id="ARBA00022737"/>
    </source>
</evidence>
<dbReference type="GO" id="GO:0000785">
    <property type="term" value="C:chromatin"/>
    <property type="evidence" value="ECO:0007669"/>
    <property type="project" value="TreeGrafter"/>
</dbReference>
<feature type="compositionally biased region" description="Basic residues" evidence="8">
    <location>
        <begin position="33"/>
        <end position="42"/>
    </location>
</feature>
<feature type="compositionally biased region" description="Pro residues" evidence="8">
    <location>
        <begin position="46"/>
        <end position="57"/>
    </location>
</feature>
<dbReference type="GO" id="GO:0008270">
    <property type="term" value="F:zinc ion binding"/>
    <property type="evidence" value="ECO:0007669"/>
    <property type="project" value="UniProtKB-KW"/>
</dbReference>
<comment type="subcellular location">
    <subcellularLocation>
        <location evidence="1">Nucleus</location>
    </subcellularLocation>
</comment>
<dbReference type="InterPro" id="IPR013087">
    <property type="entry name" value="Znf_C2H2_type"/>
</dbReference>
<gene>
    <name evidence="10" type="ORF">C8A00DRAFT_12800</name>
</gene>
<sequence>MEGLPNGSANAINTTVASYPSSTTASPHLPPQHSHHAHHHQNHPSAAPPHTLPPLQPSNPVMQQGPYGSYPHTPRTPATPNTPSSTGTMASYPPPPPQNVGGRGSTYPIMTNNTYPQQPYPGASASMMPQTTTASSHPQPIAPAPAAAGGRAPPVLRPMPAGGVMSQPGMNSPYGQSPLMPQTSMMPDSDQPTHVVGSQGRRGILPSAPGRPAAPAAGTAQAKNQIPQKDADGKFPCPHCTKTYLHAKHLKRHLLRHTGDRPYMCVLCHDTFSRSDILKRHFIKCSVRRGNPTGASHLSHPQAHVKKNAAAQQKAMGGEGDVNHINGMGNMPADGMVHPFGIIPASDGMSNVANEQSQLSRSSSMNRIADEANRDRRSMTTSVMGASTRPGSFDQTYNGGEVANNMTANINPQLANYSMPQNQNGMPMFGGSGSTDWSQMFQAGAHSTYVDSIPPNTGQGQMQTVTKPEPNHGSARAAGISGDNPTDSFLFPSWGVPSSYPNTYHQLSSKVLEFLQSSTAGATTATSSFLGFYFHADNIRNFLDNYTHFHAHLSILHIPTFRAMETHIGLLAAMCCVGACYSDRIPAANIREIMDLLKAALEGSSRMFASLMQVGGSEAGYEWASFGSNKTDLEELQAIMLTQILFTWHGTPAQREKARRTFPLIASSARKAGLVRLTTDGSLYSLVHQPHFSLPNFPISQFSWHAWVEQEKRIRTMYMIFVYDVALGLYFNTGPEFDPFELRLPLPADDAAWDANGINECAEALGLRGPEAANMRNPDGARRSNQPEMHQVLKALLDSNYRIQPGSTNLFGKFILIHALLSIMRRAQLDGNSAILNRSTTPVPAHAWFVGSRGSPSAASSGRATPVDLGANLLEAHTVKALMTAMDKFKNNWDHDMATQFPPSPAVNPRRYGFTRDGIHFYWLATYLLKSTRATDLQMAPDQRFAYVIHLLKSVKQWVLTDGASRGEELGSVGDIDAAYGTKDVTLDMTQLFRPLTMVRKSPGFAAAQTGSMQSQQ</sequence>
<dbReference type="InterPro" id="IPR007219">
    <property type="entry name" value="XnlR_reg_dom"/>
</dbReference>
<evidence type="ECO:0000256" key="1">
    <source>
        <dbReference type="ARBA" id="ARBA00004123"/>
    </source>
</evidence>
<dbReference type="Proteomes" id="UP001302745">
    <property type="component" value="Unassembled WGS sequence"/>
</dbReference>
<feature type="region of interest" description="Disordered" evidence="8">
    <location>
        <begin position="206"/>
        <end position="230"/>
    </location>
</feature>
<feature type="compositionally biased region" description="Low complexity" evidence="8">
    <location>
        <begin position="206"/>
        <end position="222"/>
    </location>
</feature>
<dbReference type="SMART" id="SM00355">
    <property type="entry name" value="ZnF_C2H2"/>
    <property type="match status" value="2"/>
</dbReference>
<protein>
    <submittedName>
        <fullName evidence="10">Fungal-specific transcription factor domain-containing protein</fullName>
    </submittedName>
</protein>
<evidence type="ECO:0000256" key="2">
    <source>
        <dbReference type="ARBA" id="ARBA00022723"/>
    </source>
</evidence>
<evidence type="ECO:0000256" key="6">
    <source>
        <dbReference type="ARBA" id="ARBA00023242"/>
    </source>
</evidence>
<evidence type="ECO:0000256" key="7">
    <source>
        <dbReference type="PROSITE-ProRule" id="PRU00042"/>
    </source>
</evidence>
<feature type="domain" description="C2H2-type" evidence="9">
    <location>
        <begin position="235"/>
        <end position="262"/>
    </location>
</feature>
<dbReference type="PANTHER" id="PTHR40626">
    <property type="entry name" value="MIP31509P"/>
    <property type="match status" value="1"/>
</dbReference>
<dbReference type="PROSITE" id="PS00028">
    <property type="entry name" value="ZINC_FINGER_C2H2_1"/>
    <property type="match status" value="1"/>
</dbReference>
<dbReference type="InterPro" id="IPR051059">
    <property type="entry name" value="VerF-like"/>
</dbReference>
<dbReference type="PANTHER" id="PTHR40626:SF12">
    <property type="entry name" value="RFEC"/>
    <property type="match status" value="1"/>
</dbReference>
<keyword evidence="2" id="KW-0479">Metal-binding</keyword>
<evidence type="ECO:0000313" key="10">
    <source>
        <dbReference type="EMBL" id="KAK4156218.1"/>
    </source>
</evidence>
<keyword evidence="5" id="KW-0862">Zinc</keyword>
<dbReference type="SUPFAM" id="SSF57667">
    <property type="entry name" value="beta-beta-alpha zinc fingers"/>
    <property type="match status" value="1"/>
</dbReference>
<keyword evidence="11" id="KW-1185">Reference proteome</keyword>
<evidence type="ECO:0000256" key="5">
    <source>
        <dbReference type="ARBA" id="ARBA00022833"/>
    </source>
</evidence>
<feature type="compositionally biased region" description="Low complexity" evidence="8">
    <location>
        <begin position="144"/>
        <end position="153"/>
    </location>
</feature>
<comment type="caution">
    <text evidence="10">The sequence shown here is derived from an EMBL/GenBank/DDBJ whole genome shotgun (WGS) entry which is preliminary data.</text>
</comment>
<evidence type="ECO:0000313" key="11">
    <source>
        <dbReference type="Proteomes" id="UP001302745"/>
    </source>
</evidence>
<dbReference type="CDD" id="cd12148">
    <property type="entry name" value="fungal_TF_MHR"/>
    <property type="match status" value="1"/>
</dbReference>
<dbReference type="EMBL" id="MU856872">
    <property type="protein sequence ID" value="KAK4156218.1"/>
    <property type="molecule type" value="Genomic_DNA"/>
</dbReference>
<feature type="compositionally biased region" description="Polar residues" evidence="8">
    <location>
        <begin position="379"/>
        <end position="394"/>
    </location>
</feature>
<accession>A0AAN6ZZT4</accession>
<dbReference type="GO" id="GO:0005634">
    <property type="term" value="C:nucleus"/>
    <property type="evidence" value="ECO:0007669"/>
    <property type="project" value="UniProtKB-SubCell"/>
</dbReference>
<dbReference type="PROSITE" id="PS50157">
    <property type="entry name" value="ZINC_FINGER_C2H2_2"/>
    <property type="match status" value="1"/>
</dbReference>
<dbReference type="AlphaFoldDB" id="A0AAN6ZZT4"/>
<dbReference type="Gene3D" id="3.30.160.60">
    <property type="entry name" value="Classic Zinc Finger"/>
    <property type="match status" value="2"/>
</dbReference>
<keyword evidence="6" id="KW-0539">Nucleus</keyword>
<reference evidence="10" key="1">
    <citation type="journal article" date="2023" name="Mol. Phylogenet. Evol.">
        <title>Genome-scale phylogeny and comparative genomics of the fungal order Sordariales.</title>
        <authorList>
            <person name="Hensen N."/>
            <person name="Bonometti L."/>
            <person name="Westerberg I."/>
            <person name="Brannstrom I.O."/>
            <person name="Guillou S."/>
            <person name="Cros-Aarteil S."/>
            <person name="Calhoun S."/>
            <person name="Haridas S."/>
            <person name="Kuo A."/>
            <person name="Mondo S."/>
            <person name="Pangilinan J."/>
            <person name="Riley R."/>
            <person name="LaButti K."/>
            <person name="Andreopoulos B."/>
            <person name="Lipzen A."/>
            <person name="Chen C."/>
            <person name="Yan M."/>
            <person name="Daum C."/>
            <person name="Ng V."/>
            <person name="Clum A."/>
            <person name="Steindorff A."/>
            <person name="Ohm R.A."/>
            <person name="Martin F."/>
            <person name="Silar P."/>
            <person name="Natvig D.O."/>
            <person name="Lalanne C."/>
            <person name="Gautier V."/>
            <person name="Ament-Velasquez S.L."/>
            <person name="Kruys A."/>
            <person name="Hutchinson M.I."/>
            <person name="Powell A.J."/>
            <person name="Barry K."/>
            <person name="Miller A.N."/>
            <person name="Grigoriev I.V."/>
            <person name="Debuchy R."/>
            <person name="Gladieux P."/>
            <person name="Hiltunen Thoren M."/>
            <person name="Johannesson H."/>
        </authorList>
    </citation>
    <scope>NUCLEOTIDE SEQUENCE</scope>
    <source>
        <strain evidence="10">CBS 538.74</strain>
    </source>
</reference>
<dbReference type="Pfam" id="PF04082">
    <property type="entry name" value="Fungal_trans"/>
    <property type="match status" value="1"/>
</dbReference>
<feature type="compositionally biased region" description="Polar residues" evidence="8">
    <location>
        <begin position="108"/>
        <end position="117"/>
    </location>
</feature>
<feature type="compositionally biased region" description="Polar residues" evidence="8">
    <location>
        <begin position="127"/>
        <end position="137"/>
    </location>
</feature>
<name>A0AAN6ZZT4_9PEZI</name>
<dbReference type="GO" id="GO:0000981">
    <property type="term" value="F:DNA-binding transcription factor activity, RNA polymerase II-specific"/>
    <property type="evidence" value="ECO:0007669"/>
    <property type="project" value="InterPro"/>
</dbReference>
<feature type="region of interest" description="Disordered" evidence="8">
    <location>
        <begin position="373"/>
        <end position="394"/>
    </location>
</feature>
<evidence type="ECO:0000256" key="4">
    <source>
        <dbReference type="ARBA" id="ARBA00022771"/>
    </source>
</evidence>
<dbReference type="GO" id="GO:0000978">
    <property type="term" value="F:RNA polymerase II cis-regulatory region sequence-specific DNA binding"/>
    <property type="evidence" value="ECO:0007669"/>
    <property type="project" value="InterPro"/>
</dbReference>
<organism evidence="10 11">
    <name type="scientific">Chaetomidium leptoderma</name>
    <dbReference type="NCBI Taxonomy" id="669021"/>
    <lineage>
        <taxon>Eukaryota</taxon>
        <taxon>Fungi</taxon>
        <taxon>Dikarya</taxon>
        <taxon>Ascomycota</taxon>
        <taxon>Pezizomycotina</taxon>
        <taxon>Sordariomycetes</taxon>
        <taxon>Sordariomycetidae</taxon>
        <taxon>Sordariales</taxon>
        <taxon>Chaetomiaceae</taxon>
        <taxon>Chaetomidium</taxon>
    </lineage>
</organism>
<proteinExistence type="predicted"/>
<keyword evidence="3" id="KW-0677">Repeat</keyword>
<evidence type="ECO:0000259" key="9">
    <source>
        <dbReference type="PROSITE" id="PS50157"/>
    </source>
</evidence>
<feature type="region of interest" description="Disordered" evidence="8">
    <location>
        <begin position="18"/>
        <end position="153"/>
    </location>
</feature>
<feature type="compositionally biased region" description="Polar residues" evidence="8">
    <location>
        <begin position="76"/>
        <end position="89"/>
    </location>
</feature>
<keyword evidence="4 7" id="KW-0863">Zinc-finger</keyword>
<dbReference type="InterPro" id="IPR036236">
    <property type="entry name" value="Znf_C2H2_sf"/>
</dbReference>
<evidence type="ECO:0000256" key="8">
    <source>
        <dbReference type="SAM" id="MobiDB-lite"/>
    </source>
</evidence>